<dbReference type="SUPFAM" id="SSF46785">
    <property type="entry name" value="Winged helix' DNA-binding domain"/>
    <property type="match status" value="1"/>
</dbReference>
<evidence type="ECO:0000259" key="1">
    <source>
        <dbReference type="PROSITE" id="PS51459"/>
    </source>
</evidence>
<dbReference type="InterPro" id="IPR040198">
    <property type="entry name" value="Fido_containing"/>
</dbReference>
<dbReference type="Pfam" id="PF13784">
    <property type="entry name" value="Fic_N"/>
    <property type="match status" value="1"/>
</dbReference>
<dbReference type="InterPro" id="IPR036597">
    <property type="entry name" value="Fido-like_dom_sf"/>
</dbReference>
<dbReference type="InterPro" id="IPR026287">
    <property type="entry name" value="SoFic-like"/>
</dbReference>
<dbReference type="Gene3D" id="1.10.3290.10">
    <property type="entry name" value="Fido-like domain"/>
    <property type="match status" value="1"/>
</dbReference>
<dbReference type="InterPro" id="IPR036390">
    <property type="entry name" value="WH_DNA-bd_sf"/>
</dbReference>
<dbReference type="Pfam" id="PF02661">
    <property type="entry name" value="Fic"/>
    <property type="match status" value="1"/>
</dbReference>
<proteinExistence type="predicted"/>
<evidence type="ECO:0000313" key="3">
    <source>
        <dbReference type="Proteomes" id="UP001191019"/>
    </source>
</evidence>
<dbReference type="InterPro" id="IPR048770">
    <property type="entry name" value="SoFic-like_C"/>
</dbReference>
<comment type="caution">
    <text evidence="2">The sequence shown here is derived from an EMBL/GenBank/DDBJ whole genome shotgun (WGS) entry which is preliminary data.</text>
</comment>
<dbReference type="InterPro" id="IPR036388">
    <property type="entry name" value="WH-like_DNA-bd_sf"/>
</dbReference>
<dbReference type="Gene3D" id="1.10.10.10">
    <property type="entry name" value="Winged helix-like DNA-binding domain superfamily/Winged helix DNA-binding domain"/>
    <property type="match status" value="1"/>
</dbReference>
<dbReference type="SUPFAM" id="SSF140931">
    <property type="entry name" value="Fic-like"/>
    <property type="match status" value="1"/>
</dbReference>
<reference evidence="2 3" key="2">
    <citation type="journal article" date="2020" name="Cell Rep.">
        <title>Acquisition and Adaptation of Ultra-small Parasitic Reduced Genome Bacteria to Mammalian Hosts.</title>
        <authorList>
            <person name="McLean J.S."/>
            <person name="Bor B."/>
            <person name="Kerns K.A."/>
            <person name="Liu Q."/>
            <person name="To T.T."/>
            <person name="Solden L."/>
            <person name="Hendrickson E.L."/>
            <person name="Wrighton K."/>
            <person name="Shi W."/>
            <person name="He X."/>
        </authorList>
    </citation>
    <scope>NUCLEOTIDE SEQUENCE [LARGE SCALE GENOMIC DNA]</scope>
    <source>
        <strain evidence="2 3">TM7_G3_2_Rum_HOT_351B</strain>
    </source>
</reference>
<dbReference type="PROSITE" id="PS51459">
    <property type="entry name" value="FIDO"/>
    <property type="match status" value="1"/>
</dbReference>
<sequence length="369" mass="42521">MNVFNPEKPNNNLPLLPPNFDFKDTDVLLATIEVAKSVSQLRTRLTMSKRSVANTLDLLSPLFVPEAVASSGVENIITTNDSVYSAKLKEDHDLSPAEKETMRYTDALMLGAKILSKKGFLATNDYIAIQAMLEPDKRGIRNLPGTQLKNPETGRVYYTPPVGEKLIRDKLANLEKYYNEDAPTAEIYARMAVIHYQLEAIHPFFDGNGRTGRILMPLYLTLQGELPVPVLFISQYILKNKDSYYKNLRAVTERGEWKPWVMYILDATRSQADYTTNVLNRIQTNLSRVKNILKDQHKNMYSSELVDFLFSRAYFTEKEFEKELRISFPTARKYLARLEEEKIVKRKKQTGRNRYLYINLHYTNILLSA</sequence>
<evidence type="ECO:0000313" key="2">
    <source>
        <dbReference type="EMBL" id="RYC74980.1"/>
    </source>
</evidence>
<dbReference type="Pfam" id="PF21248">
    <property type="entry name" value="SoFic-like_C"/>
    <property type="match status" value="1"/>
</dbReference>
<dbReference type="InterPro" id="IPR025758">
    <property type="entry name" value="Fic/DOC_N"/>
</dbReference>
<dbReference type="RefSeq" id="WP_129734621.1">
    <property type="nucleotide sequence ID" value="NZ_PRLM01000002.1"/>
</dbReference>
<dbReference type="GO" id="GO:0016779">
    <property type="term" value="F:nucleotidyltransferase activity"/>
    <property type="evidence" value="ECO:0007669"/>
    <property type="project" value="UniProtKB-KW"/>
</dbReference>
<gene>
    <name evidence="2" type="primary">fic</name>
    <name evidence="2" type="ORF">G3RUM_00258</name>
</gene>
<keyword evidence="2" id="KW-0808">Transferase</keyword>
<dbReference type="EC" id="2.7.7.-" evidence="2"/>
<organism evidence="2 3">
    <name type="scientific">Candidatus Nanosyncoccus alces</name>
    <dbReference type="NCBI Taxonomy" id="2171997"/>
    <lineage>
        <taxon>Bacteria</taxon>
        <taxon>Candidatus Saccharimonadota</taxon>
        <taxon>Candidatus Nanosyncoccalia</taxon>
        <taxon>Candidatus Nanosyncoccales</taxon>
        <taxon>Candidatus Nanosyncoccaceae</taxon>
        <taxon>Candidatus Nanosyncoccus</taxon>
    </lineage>
</organism>
<dbReference type="InterPro" id="IPR003812">
    <property type="entry name" value="Fido"/>
</dbReference>
<keyword evidence="2" id="KW-0548">Nucleotidyltransferase</keyword>
<accession>A0ABY0FMI3</accession>
<protein>
    <submittedName>
        <fullName evidence="2">Adenosine monophosphate-protein transferase SoFic</fullName>
        <ecNumber evidence="2">2.7.7.-</ecNumber>
    </submittedName>
</protein>
<reference evidence="2 3" key="1">
    <citation type="journal article" date="2018" name="bioRxiv">
        <title>Evidence of independent acquisition and adaption of ultra-small bacteria to human hosts across the highly diverse yet reduced genomes of the phylum Saccharibacteria.</title>
        <authorList>
            <person name="McLean J.S."/>
            <person name="Bor B."/>
            <person name="To T.T."/>
            <person name="Liu Q."/>
            <person name="Kearns K.A."/>
            <person name="Solden L.M."/>
            <person name="Wrighton K.C."/>
            <person name="He X."/>
            <person name="Shi W."/>
        </authorList>
    </citation>
    <scope>NUCLEOTIDE SEQUENCE [LARGE SCALE GENOMIC DNA]</scope>
    <source>
        <strain evidence="2 3">TM7_G3_2_Rum_HOT_351B</strain>
    </source>
</reference>
<dbReference type="PANTHER" id="PTHR13504:SF35">
    <property type="entry name" value="PROTEIN ADENYLYLTRANSFERASE SOFIC"/>
    <property type="match status" value="1"/>
</dbReference>
<dbReference type="PANTHER" id="PTHR13504">
    <property type="entry name" value="FIDO DOMAIN-CONTAINING PROTEIN DDB_G0283145"/>
    <property type="match status" value="1"/>
</dbReference>
<name>A0ABY0FMI3_9BACT</name>
<dbReference type="PIRSF" id="PIRSF038925">
    <property type="entry name" value="AMP-prot_trans"/>
    <property type="match status" value="1"/>
</dbReference>
<feature type="domain" description="Fido" evidence="1">
    <location>
        <begin position="121"/>
        <end position="266"/>
    </location>
</feature>
<dbReference type="Proteomes" id="UP001191019">
    <property type="component" value="Unassembled WGS sequence"/>
</dbReference>
<keyword evidence="3" id="KW-1185">Reference proteome</keyword>
<dbReference type="EMBL" id="PRLM01000002">
    <property type="protein sequence ID" value="RYC74980.1"/>
    <property type="molecule type" value="Genomic_DNA"/>
</dbReference>